<evidence type="ECO:0000313" key="3">
    <source>
        <dbReference type="Proteomes" id="UP000286716"/>
    </source>
</evidence>
<reference evidence="2 3" key="1">
    <citation type="submission" date="2018-05" db="EMBL/GenBank/DDBJ databases">
        <title>Evolution of GPA BGCs.</title>
        <authorList>
            <person name="Waglechner N."/>
            <person name="Wright G.D."/>
        </authorList>
    </citation>
    <scope>NUCLEOTIDE SEQUENCE [LARGE SCALE GENOMIC DNA]</scope>
    <source>
        <strain evidence="2 3">DSM 5908</strain>
    </source>
</reference>
<gene>
    <name evidence="2" type="ORF">DMA12_18345</name>
</gene>
<sequence length="91" mass="9700">MITRIARVSTSGEISAAGPSASGNGWPETWRRFGSAVQEAHGPAVFAVRSDRSRSEPGTMARPWSAAYCRTKRWPLSVIGGKVMSLTAAHA</sequence>
<evidence type="ECO:0000313" key="2">
    <source>
        <dbReference type="EMBL" id="RSM43828.1"/>
    </source>
</evidence>
<dbReference type="AlphaFoldDB" id="A0A428WL91"/>
<feature type="region of interest" description="Disordered" evidence="1">
    <location>
        <begin position="1"/>
        <end position="27"/>
    </location>
</feature>
<protein>
    <submittedName>
        <fullName evidence="2">Uncharacterized protein</fullName>
    </submittedName>
</protein>
<keyword evidence="3" id="KW-1185">Reference proteome</keyword>
<organism evidence="2 3">
    <name type="scientific">Amycolatopsis balhimycina DSM 5908</name>
    <dbReference type="NCBI Taxonomy" id="1081091"/>
    <lineage>
        <taxon>Bacteria</taxon>
        <taxon>Bacillati</taxon>
        <taxon>Actinomycetota</taxon>
        <taxon>Actinomycetes</taxon>
        <taxon>Pseudonocardiales</taxon>
        <taxon>Pseudonocardiaceae</taxon>
        <taxon>Amycolatopsis</taxon>
    </lineage>
</organism>
<evidence type="ECO:0000256" key="1">
    <source>
        <dbReference type="SAM" id="MobiDB-lite"/>
    </source>
</evidence>
<proteinExistence type="predicted"/>
<dbReference type="EMBL" id="QHHU01000023">
    <property type="protein sequence ID" value="RSM43828.1"/>
    <property type="molecule type" value="Genomic_DNA"/>
</dbReference>
<accession>A0A428WL91</accession>
<dbReference type="Proteomes" id="UP000286716">
    <property type="component" value="Unassembled WGS sequence"/>
</dbReference>
<name>A0A428WL91_AMYBA</name>
<comment type="caution">
    <text evidence="2">The sequence shown here is derived from an EMBL/GenBank/DDBJ whole genome shotgun (WGS) entry which is preliminary data.</text>
</comment>